<evidence type="ECO:0000256" key="1">
    <source>
        <dbReference type="SAM" id="MobiDB-lite"/>
    </source>
</evidence>
<dbReference type="EMBL" id="JAOL01000089">
    <property type="protein sequence ID" value="EUA91392.1"/>
    <property type="molecule type" value="Genomic_DNA"/>
</dbReference>
<sequence length="58" mass="6298">MRHLPGAAVIAKVADRAERLATRNKDGRNLQHPRAAARKSPSAAGFRHNGDSHSGRCR</sequence>
<gene>
    <name evidence="2" type="ORF">I551_2127</name>
</gene>
<proteinExistence type="predicted"/>
<keyword evidence="3" id="KW-1185">Reference proteome</keyword>
<organism evidence="2 3">
    <name type="scientific">Mycobacterium ulcerans str. Harvey</name>
    <dbReference type="NCBI Taxonomy" id="1299332"/>
    <lineage>
        <taxon>Bacteria</taxon>
        <taxon>Bacillati</taxon>
        <taxon>Actinomycetota</taxon>
        <taxon>Actinomycetes</taxon>
        <taxon>Mycobacteriales</taxon>
        <taxon>Mycobacteriaceae</taxon>
        <taxon>Mycobacterium</taxon>
        <taxon>Mycobacterium ulcerans group</taxon>
    </lineage>
</organism>
<feature type="compositionally biased region" description="Basic and acidic residues" evidence="1">
    <location>
        <begin position="48"/>
        <end position="58"/>
    </location>
</feature>
<feature type="region of interest" description="Disordered" evidence="1">
    <location>
        <begin position="21"/>
        <end position="58"/>
    </location>
</feature>
<accession>A0ABP3AMK3</accession>
<protein>
    <submittedName>
        <fullName evidence="2">Uncharacterized protein</fullName>
    </submittedName>
</protein>
<reference evidence="2 3" key="1">
    <citation type="submission" date="2014-01" db="EMBL/GenBank/DDBJ databases">
        <authorList>
            <person name="Dobos K."/>
            <person name="Lenaerts A."/>
            <person name="Ordway D."/>
            <person name="DeGroote M.A."/>
            <person name="Parker T."/>
            <person name="Sizemore C."/>
            <person name="Tallon L.J."/>
            <person name="Sadzewicz L.K."/>
            <person name="Sengamalay N."/>
            <person name="Fraser C.M."/>
            <person name="Hine E."/>
            <person name="Shefchek K.A."/>
            <person name="Das S.P."/>
            <person name="Tettelin H."/>
        </authorList>
    </citation>
    <scope>NUCLEOTIDE SEQUENCE [LARGE SCALE GENOMIC DNA]</scope>
    <source>
        <strain evidence="2 3">Harvey</strain>
    </source>
</reference>
<evidence type="ECO:0000313" key="3">
    <source>
        <dbReference type="Proteomes" id="UP000020681"/>
    </source>
</evidence>
<name>A0ABP3AMK3_MYCUL</name>
<dbReference type="Proteomes" id="UP000020681">
    <property type="component" value="Unassembled WGS sequence"/>
</dbReference>
<evidence type="ECO:0000313" key="2">
    <source>
        <dbReference type="EMBL" id="EUA91392.1"/>
    </source>
</evidence>
<comment type="caution">
    <text evidence="2">The sequence shown here is derived from an EMBL/GenBank/DDBJ whole genome shotgun (WGS) entry which is preliminary data.</text>
</comment>